<dbReference type="Proteomes" id="UP000499080">
    <property type="component" value="Unassembled WGS sequence"/>
</dbReference>
<evidence type="ECO:0000313" key="1">
    <source>
        <dbReference type="EMBL" id="GBO23360.1"/>
    </source>
</evidence>
<dbReference type="AlphaFoldDB" id="A0A4Y2VIA1"/>
<dbReference type="EMBL" id="BGPR01046407">
    <property type="protein sequence ID" value="GBO23360.1"/>
    <property type="molecule type" value="Genomic_DNA"/>
</dbReference>
<gene>
    <name evidence="1" type="ORF">AVEN_260787_1</name>
</gene>
<evidence type="ECO:0000313" key="2">
    <source>
        <dbReference type="Proteomes" id="UP000499080"/>
    </source>
</evidence>
<name>A0A4Y2VIA1_ARAVE</name>
<reference evidence="1 2" key="1">
    <citation type="journal article" date="2019" name="Sci. Rep.">
        <title>Orb-weaving spider Araneus ventricosus genome elucidates the spidroin gene catalogue.</title>
        <authorList>
            <person name="Kono N."/>
            <person name="Nakamura H."/>
            <person name="Ohtoshi R."/>
            <person name="Moran D.A.P."/>
            <person name="Shinohara A."/>
            <person name="Yoshida Y."/>
            <person name="Fujiwara M."/>
            <person name="Mori M."/>
            <person name="Tomita M."/>
            <person name="Arakawa K."/>
        </authorList>
    </citation>
    <scope>NUCLEOTIDE SEQUENCE [LARGE SCALE GENOMIC DNA]</scope>
</reference>
<organism evidence="1 2">
    <name type="scientific">Araneus ventricosus</name>
    <name type="common">Orbweaver spider</name>
    <name type="synonym">Epeira ventricosa</name>
    <dbReference type="NCBI Taxonomy" id="182803"/>
    <lineage>
        <taxon>Eukaryota</taxon>
        <taxon>Metazoa</taxon>
        <taxon>Ecdysozoa</taxon>
        <taxon>Arthropoda</taxon>
        <taxon>Chelicerata</taxon>
        <taxon>Arachnida</taxon>
        <taxon>Araneae</taxon>
        <taxon>Araneomorphae</taxon>
        <taxon>Entelegynae</taxon>
        <taxon>Araneoidea</taxon>
        <taxon>Araneidae</taxon>
        <taxon>Araneus</taxon>
    </lineage>
</organism>
<comment type="caution">
    <text evidence="1">The sequence shown here is derived from an EMBL/GenBank/DDBJ whole genome shotgun (WGS) entry which is preliminary data.</text>
</comment>
<protein>
    <submittedName>
        <fullName evidence="1">Uncharacterized protein</fullName>
    </submittedName>
</protein>
<keyword evidence="2" id="KW-1185">Reference proteome</keyword>
<sequence>MIRNEEARHHYEAAETENALKLNSSYQNLYQNIFSDRRCWATWQMAWDERWEACVAHNIIPKASLTNQLTRNKVYFSSRTIAFPRFSSKDSTPLLKPLLFLWGIVQFNPLCLVCLLTTSSSYHMAPPSQQISSANMVPEEATIQRQERKTHNSAPLSKEKPVFSVQIPLIFFVPSNSLPAESNGWITECI</sequence>
<accession>A0A4Y2VIA1</accession>
<proteinExistence type="predicted"/>